<evidence type="ECO:0000313" key="1">
    <source>
        <dbReference type="EMBL" id="KAL0431042.1"/>
    </source>
</evidence>
<dbReference type="AlphaFoldDB" id="A0AAW2VSG7"/>
<dbReference type="EMBL" id="JACGWJ010000003">
    <property type="protein sequence ID" value="KAL0431042.1"/>
    <property type="molecule type" value="Genomic_DNA"/>
</dbReference>
<organism evidence="1">
    <name type="scientific">Sesamum radiatum</name>
    <name type="common">Black benniseed</name>
    <dbReference type="NCBI Taxonomy" id="300843"/>
    <lineage>
        <taxon>Eukaryota</taxon>
        <taxon>Viridiplantae</taxon>
        <taxon>Streptophyta</taxon>
        <taxon>Embryophyta</taxon>
        <taxon>Tracheophyta</taxon>
        <taxon>Spermatophyta</taxon>
        <taxon>Magnoliopsida</taxon>
        <taxon>eudicotyledons</taxon>
        <taxon>Gunneridae</taxon>
        <taxon>Pentapetalae</taxon>
        <taxon>asterids</taxon>
        <taxon>lamiids</taxon>
        <taxon>Lamiales</taxon>
        <taxon>Pedaliaceae</taxon>
        <taxon>Sesamum</taxon>
    </lineage>
</organism>
<sequence length="221" mass="25348">MGMRESVAIDEQIRNAMNERLHKDADSCRCMGSRMKTWILNSISKYLVGAFLYTKTSSELWLDPEERFGESNGPLVYQLQCEIASLSQGSLSVVEYFIKLKMLWDEVTCLIPTQGCMYGLCICDYGKIAAESNTVNQLMQFLMGLNDAYDHICSQILIMELFSLVNKAYSMVQRVEKQQNVNLLTSEAAEGVALNTRWSTLRRCDQKQENFRKRDMIDKKS</sequence>
<reference evidence="1" key="2">
    <citation type="journal article" date="2024" name="Plant">
        <title>Genomic evolution and insights into agronomic trait innovations of Sesamum species.</title>
        <authorList>
            <person name="Miao H."/>
            <person name="Wang L."/>
            <person name="Qu L."/>
            <person name="Liu H."/>
            <person name="Sun Y."/>
            <person name="Le M."/>
            <person name="Wang Q."/>
            <person name="Wei S."/>
            <person name="Zheng Y."/>
            <person name="Lin W."/>
            <person name="Duan Y."/>
            <person name="Cao H."/>
            <person name="Xiong S."/>
            <person name="Wang X."/>
            <person name="Wei L."/>
            <person name="Li C."/>
            <person name="Ma Q."/>
            <person name="Ju M."/>
            <person name="Zhao R."/>
            <person name="Li G."/>
            <person name="Mu C."/>
            <person name="Tian Q."/>
            <person name="Mei H."/>
            <person name="Zhang T."/>
            <person name="Gao T."/>
            <person name="Zhang H."/>
        </authorList>
    </citation>
    <scope>NUCLEOTIDE SEQUENCE</scope>
    <source>
        <strain evidence="1">G02</strain>
    </source>
</reference>
<dbReference type="PANTHER" id="PTHR37610">
    <property type="entry name" value="CCHC-TYPE DOMAIN-CONTAINING PROTEIN"/>
    <property type="match status" value="1"/>
</dbReference>
<protein>
    <recommendedName>
        <fullName evidence="2">Retrotransposon gag domain-containing protein</fullName>
    </recommendedName>
</protein>
<gene>
    <name evidence="1" type="ORF">Sradi_0730200</name>
</gene>
<proteinExistence type="predicted"/>
<accession>A0AAW2VSG7</accession>
<comment type="caution">
    <text evidence="1">The sequence shown here is derived from an EMBL/GenBank/DDBJ whole genome shotgun (WGS) entry which is preliminary data.</text>
</comment>
<dbReference type="PANTHER" id="PTHR37610:SF40">
    <property type="entry name" value="OS01G0909600 PROTEIN"/>
    <property type="match status" value="1"/>
</dbReference>
<evidence type="ECO:0008006" key="2">
    <source>
        <dbReference type="Google" id="ProtNLM"/>
    </source>
</evidence>
<reference evidence="1" key="1">
    <citation type="submission" date="2020-06" db="EMBL/GenBank/DDBJ databases">
        <authorList>
            <person name="Li T."/>
            <person name="Hu X."/>
            <person name="Zhang T."/>
            <person name="Song X."/>
            <person name="Zhang H."/>
            <person name="Dai N."/>
            <person name="Sheng W."/>
            <person name="Hou X."/>
            <person name="Wei L."/>
        </authorList>
    </citation>
    <scope>NUCLEOTIDE SEQUENCE</scope>
    <source>
        <strain evidence="1">G02</strain>
        <tissue evidence="1">Leaf</tissue>
    </source>
</reference>
<name>A0AAW2VSG7_SESRA</name>